<evidence type="ECO:0000313" key="1">
    <source>
        <dbReference type="EMBL" id="KAH7362020.1"/>
    </source>
</evidence>
<proteinExistence type="predicted"/>
<dbReference type="EMBL" id="JAGPXD010000003">
    <property type="protein sequence ID" value="KAH7362020.1"/>
    <property type="molecule type" value="Genomic_DNA"/>
</dbReference>
<accession>A0A8K0TGG9</accession>
<organism evidence="1 2">
    <name type="scientific">Plectosphaerella cucumerina</name>
    <dbReference type="NCBI Taxonomy" id="40658"/>
    <lineage>
        <taxon>Eukaryota</taxon>
        <taxon>Fungi</taxon>
        <taxon>Dikarya</taxon>
        <taxon>Ascomycota</taxon>
        <taxon>Pezizomycotina</taxon>
        <taxon>Sordariomycetes</taxon>
        <taxon>Hypocreomycetidae</taxon>
        <taxon>Glomerellales</taxon>
        <taxon>Plectosphaerellaceae</taxon>
        <taxon>Plectosphaerella</taxon>
    </lineage>
</organism>
<comment type="caution">
    <text evidence="1">The sequence shown here is derived from an EMBL/GenBank/DDBJ whole genome shotgun (WGS) entry which is preliminary data.</text>
</comment>
<keyword evidence="2" id="KW-1185">Reference proteome</keyword>
<evidence type="ECO:0000313" key="2">
    <source>
        <dbReference type="Proteomes" id="UP000813385"/>
    </source>
</evidence>
<sequence length="152" mass="17190">MPRRRRVEQVCREGLQSFQMVFGCFKSQSGRPIYLIGRRSLREQIGGRKGDWGGRIVSRNDPRLASKALLRYRTKSEGQRDVSERVQNAIDDAVLQGDGGNRRVVRRGGGRFWVAVVSRVPARIRCLSKLCRAGPSDDEGVATKSSQKEHRH</sequence>
<name>A0A8K0TGG9_9PEZI</name>
<protein>
    <submittedName>
        <fullName evidence="1">Uncharacterized protein</fullName>
    </submittedName>
</protein>
<gene>
    <name evidence="1" type="ORF">B0T11DRAFT_79784</name>
</gene>
<dbReference type="Proteomes" id="UP000813385">
    <property type="component" value="Unassembled WGS sequence"/>
</dbReference>
<dbReference type="AlphaFoldDB" id="A0A8K0TGG9"/>
<dbReference type="PROSITE" id="PS51257">
    <property type="entry name" value="PROKAR_LIPOPROTEIN"/>
    <property type="match status" value="1"/>
</dbReference>
<reference evidence="1" key="1">
    <citation type="journal article" date="2021" name="Nat. Commun.">
        <title>Genetic determinants of endophytism in the Arabidopsis root mycobiome.</title>
        <authorList>
            <person name="Mesny F."/>
            <person name="Miyauchi S."/>
            <person name="Thiergart T."/>
            <person name="Pickel B."/>
            <person name="Atanasova L."/>
            <person name="Karlsson M."/>
            <person name="Huettel B."/>
            <person name="Barry K.W."/>
            <person name="Haridas S."/>
            <person name="Chen C."/>
            <person name="Bauer D."/>
            <person name="Andreopoulos W."/>
            <person name="Pangilinan J."/>
            <person name="LaButti K."/>
            <person name="Riley R."/>
            <person name="Lipzen A."/>
            <person name="Clum A."/>
            <person name="Drula E."/>
            <person name="Henrissat B."/>
            <person name="Kohler A."/>
            <person name="Grigoriev I.V."/>
            <person name="Martin F.M."/>
            <person name="Hacquard S."/>
        </authorList>
    </citation>
    <scope>NUCLEOTIDE SEQUENCE</scope>
    <source>
        <strain evidence="1">MPI-CAGE-AT-0016</strain>
    </source>
</reference>